<sequence length="185" mass="20163">MADPDDLFYFNLSDPEDVARWERTQMPQHGDRLSSPLRRVLEDLLASWNQPPEVIDAIRNRVEASLAHMDAIEERACHALAALDDPMMAVARVQATGALALAALEPCVRAGRAVVEARAAGGRAKARNTAAPAWHSAVHKAAQQLRDAGVPDRNLVGILVKRFPYSDDAVRRVLRKHGVLPAANG</sequence>
<organism evidence="1 2">
    <name type="scientific">Xanthomonas campestris pv. phaseoli</name>
    <dbReference type="NCBI Taxonomy" id="317013"/>
    <lineage>
        <taxon>Bacteria</taxon>
        <taxon>Pseudomonadati</taxon>
        <taxon>Pseudomonadota</taxon>
        <taxon>Gammaproteobacteria</taxon>
        <taxon>Lysobacterales</taxon>
        <taxon>Lysobacteraceae</taxon>
        <taxon>Xanthomonas</taxon>
    </lineage>
</organism>
<reference evidence="1 2" key="1">
    <citation type="submission" date="2017-10" db="EMBL/GenBank/DDBJ databases">
        <authorList>
            <person name="Regsiter A."/>
            <person name="William W."/>
        </authorList>
    </citation>
    <scope>NUCLEOTIDE SEQUENCE [LARGE SCALE GENOMIC DNA]</scope>
    <source>
        <strain evidence="1 2">CFBP6991</strain>
    </source>
</reference>
<dbReference type="AlphaFoldDB" id="A0A7Z7NFV5"/>
<dbReference type="EMBL" id="OCZC01000043">
    <property type="protein sequence ID" value="SOO22515.1"/>
    <property type="molecule type" value="Genomic_DNA"/>
</dbReference>
<dbReference type="Proteomes" id="UP000234345">
    <property type="component" value="Unassembled WGS sequence"/>
</dbReference>
<comment type="caution">
    <text evidence="1">The sequence shown here is derived from an EMBL/GenBank/DDBJ whole genome shotgun (WGS) entry which is preliminary data.</text>
</comment>
<protein>
    <submittedName>
        <fullName evidence="1">Uncharacterized protein</fullName>
    </submittedName>
</protein>
<name>A0A7Z7NFV5_XANCH</name>
<dbReference type="RefSeq" id="WP_099829939.1">
    <property type="nucleotide sequence ID" value="NZ_OCZC01000043.1"/>
</dbReference>
<evidence type="ECO:0000313" key="1">
    <source>
        <dbReference type="EMBL" id="SOO22515.1"/>
    </source>
</evidence>
<evidence type="ECO:0000313" key="2">
    <source>
        <dbReference type="Proteomes" id="UP000234345"/>
    </source>
</evidence>
<proteinExistence type="predicted"/>
<accession>A0A7Z7NFV5</accession>
<gene>
    <name evidence="1" type="ORF">XFF6991_150276</name>
</gene>